<feature type="transmembrane region" description="Helical" evidence="6">
    <location>
        <begin position="326"/>
        <end position="346"/>
    </location>
</feature>
<evidence type="ECO:0000256" key="2">
    <source>
        <dbReference type="ARBA" id="ARBA00022692"/>
    </source>
</evidence>
<dbReference type="PROSITE" id="PS50850">
    <property type="entry name" value="MFS"/>
    <property type="match status" value="1"/>
</dbReference>
<dbReference type="InterPro" id="IPR036259">
    <property type="entry name" value="MFS_trans_sf"/>
</dbReference>
<dbReference type="GO" id="GO:0022857">
    <property type="term" value="F:transmembrane transporter activity"/>
    <property type="evidence" value="ECO:0007669"/>
    <property type="project" value="InterPro"/>
</dbReference>
<dbReference type="OrthoDB" id="10021397at2759"/>
<evidence type="ECO:0000313" key="9">
    <source>
        <dbReference type="Proteomes" id="UP000469559"/>
    </source>
</evidence>
<feature type="transmembrane region" description="Helical" evidence="6">
    <location>
        <begin position="385"/>
        <end position="409"/>
    </location>
</feature>
<evidence type="ECO:0000256" key="6">
    <source>
        <dbReference type="SAM" id="Phobius"/>
    </source>
</evidence>
<dbReference type="FunFam" id="1.20.1720.10:FF:000012">
    <property type="entry name" value="MFS toxin efflux pump (AflT)"/>
    <property type="match status" value="1"/>
</dbReference>
<keyword evidence="3 6" id="KW-1133">Transmembrane helix</keyword>
<feature type="region of interest" description="Disordered" evidence="5">
    <location>
        <begin position="537"/>
        <end position="571"/>
    </location>
</feature>
<feature type="transmembrane region" description="Helical" evidence="6">
    <location>
        <begin position="254"/>
        <end position="273"/>
    </location>
</feature>
<gene>
    <name evidence="8" type="primary">aflT_1</name>
    <name evidence="8" type="ORF">LARI1_G002602</name>
</gene>
<evidence type="ECO:0000256" key="5">
    <source>
        <dbReference type="SAM" id="MobiDB-lite"/>
    </source>
</evidence>
<accession>A0A8T9BI44</accession>
<feature type="transmembrane region" description="Helical" evidence="6">
    <location>
        <begin position="210"/>
        <end position="233"/>
    </location>
</feature>
<dbReference type="Proteomes" id="UP000469559">
    <property type="component" value="Unassembled WGS sequence"/>
</dbReference>
<dbReference type="Gene3D" id="1.20.1250.20">
    <property type="entry name" value="MFS general substrate transporter like domains"/>
    <property type="match status" value="1"/>
</dbReference>
<protein>
    <submittedName>
        <fullName evidence="8">Efflux pump aflT</fullName>
    </submittedName>
</protein>
<dbReference type="GO" id="GO:0005886">
    <property type="term" value="C:plasma membrane"/>
    <property type="evidence" value="ECO:0007669"/>
    <property type="project" value="TreeGrafter"/>
</dbReference>
<dbReference type="PANTHER" id="PTHR23501">
    <property type="entry name" value="MAJOR FACILITATOR SUPERFAMILY"/>
    <property type="match status" value="1"/>
</dbReference>
<evidence type="ECO:0000256" key="1">
    <source>
        <dbReference type="ARBA" id="ARBA00004141"/>
    </source>
</evidence>
<sequence>MEAHTPENKSLSEAKDEEANSNKEQQDPATNDTTPAPAPTHMPSPDDAMVPTSNLRFFLIFIALILSIFCVALDNTIIVTAIPRITDTFNLLNDVGWYGSAFNLPAAALIPFTGKLYSMFSTKTIFLASFFIFEVGSLLSAVAPSSLAFVIGRALCGAGAAGIFNGAYVTIFFITPLRKRPAYQTIIGGTYAIATVTAPLIGGAFTDSVTWRWCFYINLPIGGLGAALLNLVLHLPSPPRSQETWSQVLWKLDLVGQITFIPSIICLLLALQLGGTRLAWSSGRIIALLVLFPVLLIAFVINEFWMGDNATLPRKILQRSVASASCFAFCNYAQLFVFIYFIPIYFQAIKGVDAEQSGIHSIPLIVANNITSLLTGLLTTKFGTFVQYFYGCSILTSIGAGLITTWKILAGIGTGFALDLPQVAVQPSLAPQDIPIGISTTIFFQFFGGCLFTSIANNIFNGKLVDYIVAIGIPNFDPSSVVSAGATDLRNAVPAQFLQPVLVAYNLAIRRAFQAGLAMACLSILAALPLEWKSVKRAPPGKTTHEENGEKSQEDGRVSAKPLQEDVQEGT</sequence>
<feature type="transmembrane region" description="Helical" evidence="6">
    <location>
        <begin position="125"/>
        <end position="144"/>
    </location>
</feature>
<comment type="subcellular location">
    <subcellularLocation>
        <location evidence="1">Membrane</location>
        <topology evidence="1">Multi-pass membrane protein</topology>
    </subcellularLocation>
</comment>
<dbReference type="InterPro" id="IPR020846">
    <property type="entry name" value="MFS_dom"/>
</dbReference>
<feature type="domain" description="Major facilitator superfamily (MFS) profile" evidence="7">
    <location>
        <begin position="60"/>
        <end position="571"/>
    </location>
</feature>
<evidence type="ECO:0000259" key="7">
    <source>
        <dbReference type="PROSITE" id="PS50850"/>
    </source>
</evidence>
<dbReference type="InterPro" id="IPR011701">
    <property type="entry name" value="MFS"/>
</dbReference>
<evidence type="ECO:0000256" key="3">
    <source>
        <dbReference type="ARBA" id="ARBA00022989"/>
    </source>
</evidence>
<dbReference type="EMBL" id="QGMF01000088">
    <property type="protein sequence ID" value="TVY19770.1"/>
    <property type="molecule type" value="Genomic_DNA"/>
</dbReference>
<dbReference type="SUPFAM" id="SSF103473">
    <property type="entry name" value="MFS general substrate transporter"/>
    <property type="match status" value="1"/>
</dbReference>
<feature type="transmembrane region" description="Helical" evidence="6">
    <location>
        <begin position="150"/>
        <end position="174"/>
    </location>
</feature>
<reference evidence="8 9" key="1">
    <citation type="submission" date="2018-05" db="EMBL/GenBank/DDBJ databases">
        <title>Whole genome sequencing for identification of molecular markers to develop diagnostic detection tools for the regulated plant pathogen Lachnellula willkommii.</title>
        <authorList>
            <person name="Giroux E."/>
            <person name="Bilodeau G."/>
        </authorList>
    </citation>
    <scope>NUCLEOTIDE SEQUENCE [LARGE SCALE GENOMIC DNA]</scope>
    <source>
        <strain evidence="8 9">CBS 203.66</strain>
    </source>
</reference>
<comment type="caution">
    <text evidence="8">The sequence shown here is derived from an EMBL/GenBank/DDBJ whole genome shotgun (WGS) entry which is preliminary data.</text>
</comment>
<keyword evidence="9" id="KW-1185">Reference proteome</keyword>
<feature type="transmembrane region" description="Helical" evidence="6">
    <location>
        <begin position="358"/>
        <end position="378"/>
    </location>
</feature>
<organism evidence="8 9">
    <name type="scientific">Lachnellula arida</name>
    <dbReference type="NCBI Taxonomy" id="1316785"/>
    <lineage>
        <taxon>Eukaryota</taxon>
        <taxon>Fungi</taxon>
        <taxon>Dikarya</taxon>
        <taxon>Ascomycota</taxon>
        <taxon>Pezizomycotina</taxon>
        <taxon>Leotiomycetes</taxon>
        <taxon>Helotiales</taxon>
        <taxon>Lachnaceae</taxon>
        <taxon>Lachnellula</taxon>
    </lineage>
</organism>
<evidence type="ECO:0000256" key="4">
    <source>
        <dbReference type="ARBA" id="ARBA00023136"/>
    </source>
</evidence>
<evidence type="ECO:0000313" key="8">
    <source>
        <dbReference type="EMBL" id="TVY19770.1"/>
    </source>
</evidence>
<feature type="transmembrane region" description="Helical" evidence="6">
    <location>
        <begin position="95"/>
        <end position="113"/>
    </location>
</feature>
<feature type="transmembrane region" description="Helical" evidence="6">
    <location>
        <begin position="285"/>
        <end position="305"/>
    </location>
</feature>
<feature type="region of interest" description="Disordered" evidence="5">
    <location>
        <begin position="1"/>
        <end position="45"/>
    </location>
</feature>
<feature type="transmembrane region" description="Helical" evidence="6">
    <location>
        <begin position="57"/>
        <end position="83"/>
    </location>
</feature>
<dbReference type="AlphaFoldDB" id="A0A8T9BI44"/>
<dbReference type="CDD" id="cd17502">
    <property type="entry name" value="MFS_Azr1_MDR_like"/>
    <property type="match status" value="1"/>
</dbReference>
<dbReference type="PANTHER" id="PTHR23501:SF199">
    <property type="entry name" value="MFS EFFLUX TRANSPORTER INPD-RELATED"/>
    <property type="match status" value="1"/>
</dbReference>
<feature type="compositionally biased region" description="Basic and acidic residues" evidence="5">
    <location>
        <begin position="1"/>
        <end position="26"/>
    </location>
</feature>
<dbReference type="Pfam" id="PF07690">
    <property type="entry name" value="MFS_1"/>
    <property type="match status" value="1"/>
</dbReference>
<proteinExistence type="predicted"/>
<keyword evidence="2 6" id="KW-0812">Transmembrane</keyword>
<feature type="compositionally biased region" description="Basic and acidic residues" evidence="5">
    <location>
        <begin position="543"/>
        <end position="558"/>
    </location>
</feature>
<keyword evidence="4 6" id="KW-0472">Membrane</keyword>
<name>A0A8T9BI44_9HELO</name>
<feature type="transmembrane region" description="Helical" evidence="6">
    <location>
        <begin position="186"/>
        <end position="204"/>
    </location>
</feature>